<gene>
    <name evidence="2" type="ORF">FCM35_KLT02763</name>
</gene>
<sequence>MFSDQQRRELHLEPAELENLQFTVLDLDELKQLHSIAKRPPVRSLLSRQIANLAPKSMQKEVLPSDIDQLASSNLCVPKQEATEITEIASSNLCVPKQEATEIAEKQTVPFGIEILATISSEIIESKNNQVMREENSSLHIQLAERDSNRKRKEIEKSESSKIKKLPKLTNTKSPLIINQSSCKSTQEESNEGSLQRSSEPVPERNKRLEENCNESNSGVAPKKFPSRSARRKYAQRQLKKEMKRQARELQSMPRNGGDTTMNEIPHLVPSRHQPPTNMDFVQCRTGVDTVCLERLHQTSNPVRIECEPHYTTMVEIPDLVPSRHQPPTNMDFVQYRTGVDTVWPERLHQTSSRDRLLAHYLAPSSLNEAVNANRGNATGGRSNASISRGWIGRR</sequence>
<feature type="region of interest" description="Disordered" evidence="1">
    <location>
        <begin position="371"/>
        <end position="395"/>
    </location>
</feature>
<proteinExistence type="predicted"/>
<feature type="compositionally biased region" description="Polar residues" evidence="1">
    <location>
        <begin position="371"/>
        <end position="387"/>
    </location>
</feature>
<feature type="compositionally biased region" description="Basic and acidic residues" evidence="1">
    <location>
        <begin position="146"/>
        <end position="162"/>
    </location>
</feature>
<evidence type="ECO:0000313" key="2">
    <source>
        <dbReference type="EMBL" id="KAF3331357.1"/>
    </source>
</evidence>
<evidence type="ECO:0000313" key="3">
    <source>
        <dbReference type="Proteomes" id="UP000623129"/>
    </source>
</evidence>
<keyword evidence="3" id="KW-1185">Reference proteome</keyword>
<comment type="caution">
    <text evidence="2">The sequence shown here is derived from an EMBL/GenBank/DDBJ whole genome shotgun (WGS) entry which is preliminary data.</text>
</comment>
<organism evidence="2 3">
    <name type="scientific">Carex littledalei</name>
    <dbReference type="NCBI Taxonomy" id="544730"/>
    <lineage>
        <taxon>Eukaryota</taxon>
        <taxon>Viridiplantae</taxon>
        <taxon>Streptophyta</taxon>
        <taxon>Embryophyta</taxon>
        <taxon>Tracheophyta</taxon>
        <taxon>Spermatophyta</taxon>
        <taxon>Magnoliopsida</taxon>
        <taxon>Liliopsida</taxon>
        <taxon>Poales</taxon>
        <taxon>Cyperaceae</taxon>
        <taxon>Cyperoideae</taxon>
        <taxon>Cariceae</taxon>
        <taxon>Carex</taxon>
        <taxon>Carex subgen. Euthyceras</taxon>
    </lineage>
</organism>
<feature type="compositionally biased region" description="Basic and acidic residues" evidence="1">
    <location>
        <begin position="202"/>
        <end position="211"/>
    </location>
</feature>
<feature type="compositionally biased region" description="Polar residues" evidence="1">
    <location>
        <begin position="169"/>
        <end position="185"/>
    </location>
</feature>
<dbReference type="OrthoDB" id="74813at2759"/>
<protein>
    <submittedName>
        <fullName evidence="2">Uncharacterized protein</fullName>
    </submittedName>
</protein>
<evidence type="ECO:0000256" key="1">
    <source>
        <dbReference type="SAM" id="MobiDB-lite"/>
    </source>
</evidence>
<accession>A0A833R3C8</accession>
<dbReference type="EMBL" id="SWLB01000012">
    <property type="protein sequence ID" value="KAF3331357.1"/>
    <property type="molecule type" value="Genomic_DNA"/>
</dbReference>
<feature type="region of interest" description="Disordered" evidence="1">
    <location>
        <begin position="146"/>
        <end position="233"/>
    </location>
</feature>
<reference evidence="2" key="1">
    <citation type="submission" date="2020-01" db="EMBL/GenBank/DDBJ databases">
        <title>Genome sequence of Kobresia littledalei, the first chromosome-level genome in the family Cyperaceae.</title>
        <authorList>
            <person name="Qu G."/>
        </authorList>
    </citation>
    <scope>NUCLEOTIDE SEQUENCE</scope>
    <source>
        <strain evidence="2">C.B.Clarke</strain>
        <tissue evidence="2">Leaf</tissue>
    </source>
</reference>
<name>A0A833R3C8_9POAL</name>
<dbReference type="Proteomes" id="UP000623129">
    <property type="component" value="Unassembled WGS sequence"/>
</dbReference>
<dbReference type="AlphaFoldDB" id="A0A833R3C8"/>